<dbReference type="PANTHER" id="PTHR18866">
    <property type="entry name" value="CARBOXYLASE:PYRUVATE/ACETYL-COA/PROPIONYL-COA CARBOXYLASE"/>
    <property type="match status" value="1"/>
</dbReference>
<dbReference type="SUPFAM" id="SSF52440">
    <property type="entry name" value="PreATP-grasp domain"/>
    <property type="match status" value="1"/>
</dbReference>
<dbReference type="InterPro" id="IPR016185">
    <property type="entry name" value="PreATP-grasp_dom_sf"/>
</dbReference>
<reference evidence="8 9" key="1">
    <citation type="submission" date="2020-01" db="EMBL/GenBank/DDBJ databases">
        <title>A novel Bacillus sp. from Pasinler.</title>
        <authorList>
            <person name="Adiguzel A."/>
            <person name="Ay H."/>
            <person name="Baltaci M.O."/>
        </authorList>
    </citation>
    <scope>NUCLEOTIDE SEQUENCE [LARGE SCALE GENOMIC DNA]</scope>
    <source>
        <strain evidence="8 9">P1</strain>
    </source>
</reference>
<dbReference type="InterPro" id="IPR011764">
    <property type="entry name" value="Biotin_carboxylation_dom"/>
</dbReference>
<feature type="domain" description="Biotin carboxylation" evidence="7">
    <location>
        <begin position="1"/>
        <end position="444"/>
    </location>
</feature>
<comment type="caution">
    <text evidence="8">The sequence shown here is derived from an EMBL/GenBank/DDBJ whole genome shotgun (WGS) entry which is preliminary data.</text>
</comment>
<evidence type="ECO:0000256" key="3">
    <source>
        <dbReference type="ARBA" id="ARBA00022840"/>
    </source>
</evidence>
<proteinExistence type="predicted"/>
<evidence type="ECO:0000259" key="6">
    <source>
        <dbReference type="PROSITE" id="PS50975"/>
    </source>
</evidence>
<dbReference type="Pfam" id="PF02786">
    <property type="entry name" value="CPSase_L_D2"/>
    <property type="match status" value="1"/>
</dbReference>
<dbReference type="SMART" id="SM00878">
    <property type="entry name" value="Biotin_carb_C"/>
    <property type="match status" value="1"/>
</dbReference>
<dbReference type="Proteomes" id="UP000743899">
    <property type="component" value="Unassembled WGS sequence"/>
</dbReference>
<dbReference type="PROSITE" id="PS50975">
    <property type="entry name" value="ATP_GRASP"/>
    <property type="match status" value="1"/>
</dbReference>
<name>A0ABX0A407_9BACI</name>
<dbReference type="Pfam" id="PF02785">
    <property type="entry name" value="Biotin_carb_C"/>
    <property type="match status" value="1"/>
</dbReference>
<dbReference type="PANTHER" id="PTHR18866:SF128">
    <property type="entry name" value="UREA AMIDOLYASE"/>
    <property type="match status" value="1"/>
</dbReference>
<keyword evidence="2 5" id="KW-0547">Nucleotide-binding</keyword>
<evidence type="ECO:0000313" key="9">
    <source>
        <dbReference type="Proteomes" id="UP000743899"/>
    </source>
</evidence>
<keyword evidence="9" id="KW-1185">Reference proteome</keyword>
<evidence type="ECO:0000259" key="7">
    <source>
        <dbReference type="PROSITE" id="PS50979"/>
    </source>
</evidence>
<evidence type="ECO:0000256" key="4">
    <source>
        <dbReference type="ARBA" id="ARBA00023267"/>
    </source>
</evidence>
<accession>A0ABX0A407</accession>
<evidence type="ECO:0000256" key="2">
    <source>
        <dbReference type="ARBA" id="ARBA00022741"/>
    </source>
</evidence>
<dbReference type="InterPro" id="IPR005482">
    <property type="entry name" value="Biotin_COase_C"/>
</dbReference>
<dbReference type="InterPro" id="IPR005479">
    <property type="entry name" value="CPAse_ATP-bd"/>
</dbReference>
<dbReference type="Pfam" id="PF00289">
    <property type="entry name" value="Biotin_carb_N"/>
    <property type="match status" value="1"/>
</dbReference>
<dbReference type="InterPro" id="IPR050856">
    <property type="entry name" value="Biotin_carboxylase_complex"/>
</dbReference>
<gene>
    <name evidence="8" type="ORF">GW534_00125</name>
</gene>
<dbReference type="EMBL" id="JAACYS010000001">
    <property type="protein sequence ID" value="NCU16180.1"/>
    <property type="molecule type" value="Genomic_DNA"/>
</dbReference>
<dbReference type="InterPro" id="IPR005481">
    <property type="entry name" value="BC-like_N"/>
</dbReference>
<dbReference type="PROSITE" id="PS50979">
    <property type="entry name" value="BC"/>
    <property type="match status" value="1"/>
</dbReference>
<dbReference type="RefSeq" id="WP_161919017.1">
    <property type="nucleotide sequence ID" value="NZ_JAACYS010000001.1"/>
</dbReference>
<dbReference type="PROSITE" id="PS00867">
    <property type="entry name" value="CPSASE_2"/>
    <property type="match status" value="1"/>
</dbReference>
<dbReference type="InterPro" id="IPR011054">
    <property type="entry name" value="Rudment_hybrid_motif"/>
</dbReference>
<keyword evidence="4" id="KW-0092">Biotin</keyword>
<evidence type="ECO:0000256" key="5">
    <source>
        <dbReference type="PROSITE-ProRule" id="PRU00409"/>
    </source>
</evidence>
<dbReference type="PROSITE" id="PS00866">
    <property type="entry name" value="CPSASE_1"/>
    <property type="match status" value="1"/>
</dbReference>
<dbReference type="InterPro" id="IPR011761">
    <property type="entry name" value="ATP-grasp"/>
</dbReference>
<keyword evidence="1" id="KW-0436">Ligase</keyword>
<protein>
    <submittedName>
        <fullName evidence="8">ATP-grasp domain-containing protein</fullName>
    </submittedName>
</protein>
<evidence type="ECO:0000256" key="1">
    <source>
        <dbReference type="ARBA" id="ARBA00022598"/>
    </source>
</evidence>
<feature type="domain" description="ATP-grasp" evidence="6">
    <location>
        <begin position="119"/>
        <end position="316"/>
    </location>
</feature>
<dbReference type="SUPFAM" id="SSF51246">
    <property type="entry name" value="Rudiment single hybrid motif"/>
    <property type="match status" value="1"/>
</dbReference>
<sequence>MKRILIANRGEIARRIISTCKRIGIETVVVYSEADYELPFVKEADVAVCIGKGPVQDSYLNAEKIIEVAKEYKVDAIHPGYGLLSENGDFVNQVEQAGITFIGPNAEILSLMGDKISARKTMIQAGVPVVPGIDEGIKDLEEAIRVAKEIGYPIMLKASGGGGGIGMVLCETEQDLVAHFPKVVSRAKAYFNSENVFLEKYIENARHIEVQIFGDKLGNFVHLFERNCSIQRRNQKVVEEALSPNISEETRKKLYLAALKAAKAVSYTNAGTIEFIVDEKENIYFLEMNTRLQVEHPITEKITGIDLVEWQINIAKGLPIPVKQDEITANGCAIEFRVYAENPKNFYPSPGKITELKWGNVTNARIDTGYEAGNTVTPFYDPLIAKVIFHEHTREECLQQARKFFNETVISGIQTNIPLFLHILEEPNFQNGQYTTNLLKVMKTKA</sequence>
<organism evidence="8 9">
    <name type="scientific">Pallidibacillus pasinlerensis</name>
    <dbReference type="NCBI Taxonomy" id="2703818"/>
    <lineage>
        <taxon>Bacteria</taxon>
        <taxon>Bacillati</taxon>
        <taxon>Bacillota</taxon>
        <taxon>Bacilli</taxon>
        <taxon>Bacillales</taxon>
        <taxon>Bacillaceae</taxon>
        <taxon>Pallidibacillus</taxon>
    </lineage>
</organism>
<evidence type="ECO:0000313" key="8">
    <source>
        <dbReference type="EMBL" id="NCU16180.1"/>
    </source>
</evidence>
<dbReference type="SUPFAM" id="SSF56059">
    <property type="entry name" value="Glutathione synthetase ATP-binding domain-like"/>
    <property type="match status" value="1"/>
</dbReference>
<dbReference type="Gene3D" id="3.30.470.20">
    <property type="entry name" value="ATP-grasp fold, B domain"/>
    <property type="match status" value="1"/>
</dbReference>
<keyword evidence="3 5" id="KW-0067">ATP-binding</keyword>